<accession>A0A183BRU0</accession>
<keyword evidence="2" id="KW-1185">Reference proteome</keyword>
<proteinExistence type="predicted"/>
<dbReference type="AlphaFoldDB" id="A0A183BRU0"/>
<feature type="signal peptide" evidence="1">
    <location>
        <begin position="1"/>
        <end position="22"/>
    </location>
</feature>
<dbReference type="Proteomes" id="UP000050741">
    <property type="component" value="Unassembled WGS sequence"/>
</dbReference>
<protein>
    <submittedName>
        <fullName evidence="3">Uncharacterized protein</fullName>
    </submittedName>
</protein>
<reference evidence="3" key="3">
    <citation type="submission" date="2016-06" db="UniProtKB">
        <authorList>
            <consortium name="WormBaseParasite"/>
        </authorList>
    </citation>
    <scope>IDENTIFICATION</scope>
</reference>
<reference evidence="2" key="2">
    <citation type="submission" date="2014-05" db="EMBL/GenBank/DDBJ databases">
        <title>The genome and life-stage specific transcriptomes of Globodera pallida elucidate key aspects of plant parasitism by a cyst nematode.</title>
        <authorList>
            <person name="Cotton J.A."/>
            <person name="Lilley C.J."/>
            <person name="Jones L.M."/>
            <person name="Kikuchi T."/>
            <person name="Reid A.J."/>
            <person name="Thorpe P."/>
            <person name="Tsai I.J."/>
            <person name="Beasley H."/>
            <person name="Blok V."/>
            <person name="Cock P.J.A."/>
            <person name="Van den Akker S.E."/>
            <person name="Holroyd N."/>
            <person name="Hunt M."/>
            <person name="Mantelin S."/>
            <person name="Naghra H."/>
            <person name="Pain A."/>
            <person name="Palomares-Rius J.E."/>
            <person name="Zarowiecki M."/>
            <person name="Berriman M."/>
            <person name="Jones J.T."/>
            <person name="Urwin P.E."/>
        </authorList>
    </citation>
    <scope>NUCLEOTIDE SEQUENCE [LARGE SCALE GENOMIC DNA]</scope>
    <source>
        <strain evidence="2">Lindley</strain>
    </source>
</reference>
<evidence type="ECO:0000256" key="1">
    <source>
        <dbReference type="SAM" id="SignalP"/>
    </source>
</evidence>
<organism evidence="2 3">
    <name type="scientific">Globodera pallida</name>
    <name type="common">Potato cyst nematode worm</name>
    <name type="synonym">Heterodera pallida</name>
    <dbReference type="NCBI Taxonomy" id="36090"/>
    <lineage>
        <taxon>Eukaryota</taxon>
        <taxon>Metazoa</taxon>
        <taxon>Ecdysozoa</taxon>
        <taxon>Nematoda</taxon>
        <taxon>Chromadorea</taxon>
        <taxon>Rhabditida</taxon>
        <taxon>Tylenchina</taxon>
        <taxon>Tylenchomorpha</taxon>
        <taxon>Tylenchoidea</taxon>
        <taxon>Heteroderidae</taxon>
        <taxon>Heteroderinae</taxon>
        <taxon>Globodera</taxon>
    </lineage>
</organism>
<evidence type="ECO:0000313" key="3">
    <source>
        <dbReference type="WBParaSite" id="GPLIN_000332600"/>
    </source>
</evidence>
<name>A0A183BRU0_GLOPA</name>
<evidence type="ECO:0000313" key="2">
    <source>
        <dbReference type="Proteomes" id="UP000050741"/>
    </source>
</evidence>
<feature type="chain" id="PRO_5008146542" evidence="1">
    <location>
        <begin position="23"/>
        <end position="70"/>
    </location>
</feature>
<dbReference type="WBParaSite" id="GPLIN_000332600">
    <property type="protein sequence ID" value="GPLIN_000332600"/>
    <property type="gene ID" value="GPLIN_000332600"/>
</dbReference>
<sequence length="70" mass="7750">MPKFLLLLISIWVYLILLSNLGLETSGCGDDRPSITKFVNQCDGMAHALQQHSTADLLRAYGMTIKKNAL</sequence>
<reference evidence="2" key="1">
    <citation type="submission" date="2013-12" db="EMBL/GenBank/DDBJ databases">
        <authorList>
            <person name="Aslett M."/>
        </authorList>
    </citation>
    <scope>NUCLEOTIDE SEQUENCE [LARGE SCALE GENOMIC DNA]</scope>
    <source>
        <strain evidence="2">Lindley</strain>
    </source>
</reference>
<keyword evidence="1" id="KW-0732">Signal</keyword>